<keyword evidence="2" id="KW-1185">Reference proteome</keyword>
<name>A0A284RJ70_ARMOS</name>
<sequence length="105" mass="11904">MLPEPPISVGLLDDVPGCEYEVVGWCWGYKLDVVKLALPNPRRIPMEMVVVFQETRVVEGKWNAFHTEMDSCLRSPSSAGILSVSLEHHVQDQDIILWKALEEVE</sequence>
<evidence type="ECO:0000313" key="2">
    <source>
        <dbReference type="Proteomes" id="UP000219338"/>
    </source>
</evidence>
<gene>
    <name evidence="1" type="ORF">ARMOST_12179</name>
</gene>
<dbReference type="Proteomes" id="UP000219338">
    <property type="component" value="Unassembled WGS sequence"/>
</dbReference>
<proteinExistence type="predicted"/>
<dbReference type="AlphaFoldDB" id="A0A284RJ70"/>
<organism evidence="1 2">
    <name type="scientific">Armillaria ostoyae</name>
    <name type="common">Armillaria root rot fungus</name>
    <dbReference type="NCBI Taxonomy" id="47428"/>
    <lineage>
        <taxon>Eukaryota</taxon>
        <taxon>Fungi</taxon>
        <taxon>Dikarya</taxon>
        <taxon>Basidiomycota</taxon>
        <taxon>Agaricomycotina</taxon>
        <taxon>Agaricomycetes</taxon>
        <taxon>Agaricomycetidae</taxon>
        <taxon>Agaricales</taxon>
        <taxon>Marasmiineae</taxon>
        <taxon>Physalacriaceae</taxon>
        <taxon>Armillaria</taxon>
    </lineage>
</organism>
<protein>
    <submittedName>
        <fullName evidence="1">Uncharacterized protein</fullName>
    </submittedName>
</protein>
<dbReference type="EMBL" id="FUEG01000009">
    <property type="protein sequence ID" value="SJL08809.1"/>
    <property type="molecule type" value="Genomic_DNA"/>
</dbReference>
<accession>A0A284RJ70</accession>
<evidence type="ECO:0000313" key="1">
    <source>
        <dbReference type="EMBL" id="SJL08809.1"/>
    </source>
</evidence>
<reference evidence="2" key="1">
    <citation type="journal article" date="2017" name="Nat. Ecol. Evol.">
        <title>Genome expansion and lineage-specific genetic innovations in the forest pathogenic fungi Armillaria.</title>
        <authorList>
            <person name="Sipos G."/>
            <person name="Prasanna A.N."/>
            <person name="Walter M.C."/>
            <person name="O'Connor E."/>
            <person name="Balint B."/>
            <person name="Krizsan K."/>
            <person name="Kiss B."/>
            <person name="Hess J."/>
            <person name="Varga T."/>
            <person name="Slot J."/>
            <person name="Riley R."/>
            <person name="Boka B."/>
            <person name="Rigling D."/>
            <person name="Barry K."/>
            <person name="Lee J."/>
            <person name="Mihaltcheva S."/>
            <person name="LaButti K."/>
            <person name="Lipzen A."/>
            <person name="Waldron R."/>
            <person name="Moloney N.M."/>
            <person name="Sperisen C."/>
            <person name="Kredics L."/>
            <person name="Vagvoelgyi C."/>
            <person name="Patrignani A."/>
            <person name="Fitzpatrick D."/>
            <person name="Nagy I."/>
            <person name="Doyle S."/>
            <person name="Anderson J.B."/>
            <person name="Grigoriev I.V."/>
            <person name="Gueldener U."/>
            <person name="Muensterkoetter M."/>
            <person name="Nagy L.G."/>
        </authorList>
    </citation>
    <scope>NUCLEOTIDE SEQUENCE [LARGE SCALE GENOMIC DNA]</scope>
    <source>
        <strain evidence="2">C18/9</strain>
    </source>
</reference>